<dbReference type="Pfam" id="PF13704">
    <property type="entry name" value="Glyco_tranf_2_4"/>
    <property type="match status" value="1"/>
</dbReference>
<organism evidence="1">
    <name type="scientific">freshwater metagenome</name>
    <dbReference type="NCBI Taxonomy" id="449393"/>
    <lineage>
        <taxon>unclassified sequences</taxon>
        <taxon>metagenomes</taxon>
        <taxon>ecological metagenomes</taxon>
    </lineage>
</organism>
<gene>
    <name evidence="1" type="ORF">UFOPK1842_00233</name>
</gene>
<dbReference type="AlphaFoldDB" id="A0A6J6GPH9"/>
<sequence>MKIAAVACFSNELAIASAFRDQLETFFDKSYLVSHNSYDKTEAIFAGSELFEVTVVKDIIFRQAELVRSEMVKAFAEGADWVVLLDFDEFLPFDDRSQFEKFLSLHSTKDVISWNWQNIFPEQLGHANLFSQPFLTIEGASSYTKVIISKSAYEKDPDLIVGHGSHSVNANRKMVLHNETDLKLIHIPFHGFEHLKQKIMQRAVLEGATGFFRDFLDVYVSTGTFDNEQIKDVALNYCSEVSSKNSPTIFGFKFPYIKSEYLYEKDSTIDSLFATVHTYILNRDNSEKTLIERELYLEQAAARAIIQSRSWKITRPLRAANSALKKFKSLKI</sequence>
<proteinExistence type="predicted"/>
<evidence type="ECO:0000313" key="1">
    <source>
        <dbReference type="EMBL" id="CAB4602120.1"/>
    </source>
</evidence>
<name>A0A6J6GPH9_9ZZZZ</name>
<dbReference type="EMBL" id="CAEZUQ010000015">
    <property type="protein sequence ID" value="CAB4602120.1"/>
    <property type="molecule type" value="Genomic_DNA"/>
</dbReference>
<reference evidence="1" key="1">
    <citation type="submission" date="2020-05" db="EMBL/GenBank/DDBJ databases">
        <authorList>
            <person name="Chiriac C."/>
            <person name="Salcher M."/>
            <person name="Ghai R."/>
            <person name="Kavagutti S V."/>
        </authorList>
    </citation>
    <scope>NUCLEOTIDE SEQUENCE</scope>
</reference>
<protein>
    <submittedName>
        <fullName evidence="1">Unannotated protein</fullName>
    </submittedName>
</protein>
<accession>A0A6J6GPH9</accession>